<reference evidence="3" key="2">
    <citation type="submission" date="2015-01" db="EMBL/GenBank/DDBJ databases">
        <title>Evolutionary Origins and Diversification of the Mycorrhizal Mutualists.</title>
        <authorList>
            <consortium name="DOE Joint Genome Institute"/>
            <consortium name="Mycorrhizal Genomics Consortium"/>
            <person name="Kohler A."/>
            <person name="Kuo A."/>
            <person name="Nagy L.G."/>
            <person name="Floudas D."/>
            <person name="Copeland A."/>
            <person name="Barry K.W."/>
            <person name="Cichocki N."/>
            <person name="Veneault-Fourrey C."/>
            <person name="LaButti K."/>
            <person name="Lindquist E.A."/>
            <person name="Lipzen A."/>
            <person name="Lundell T."/>
            <person name="Morin E."/>
            <person name="Murat C."/>
            <person name="Riley R."/>
            <person name="Ohm R."/>
            <person name="Sun H."/>
            <person name="Tunlid A."/>
            <person name="Henrissat B."/>
            <person name="Grigoriev I.V."/>
            <person name="Hibbett D.S."/>
            <person name="Martin F."/>
        </authorList>
    </citation>
    <scope>NUCLEOTIDE SEQUENCE [LARGE SCALE GENOMIC DNA]</scope>
    <source>
        <strain evidence="3">h7</strain>
    </source>
</reference>
<evidence type="ECO:0000313" key="3">
    <source>
        <dbReference type="Proteomes" id="UP000053424"/>
    </source>
</evidence>
<evidence type="ECO:0000256" key="1">
    <source>
        <dbReference type="SAM" id="MobiDB-lite"/>
    </source>
</evidence>
<dbReference type="HOGENOM" id="CLU_696494_0_0_1"/>
<dbReference type="OrthoDB" id="10672283at2759"/>
<proteinExistence type="predicted"/>
<name>A0A0C3CDN9_HEBCY</name>
<organism evidence="2 3">
    <name type="scientific">Hebeloma cylindrosporum</name>
    <dbReference type="NCBI Taxonomy" id="76867"/>
    <lineage>
        <taxon>Eukaryota</taxon>
        <taxon>Fungi</taxon>
        <taxon>Dikarya</taxon>
        <taxon>Basidiomycota</taxon>
        <taxon>Agaricomycotina</taxon>
        <taxon>Agaricomycetes</taxon>
        <taxon>Agaricomycetidae</taxon>
        <taxon>Agaricales</taxon>
        <taxon>Agaricineae</taxon>
        <taxon>Hymenogastraceae</taxon>
        <taxon>Hebeloma</taxon>
    </lineage>
</organism>
<feature type="region of interest" description="Disordered" evidence="1">
    <location>
        <begin position="245"/>
        <end position="296"/>
    </location>
</feature>
<feature type="compositionally biased region" description="Low complexity" evidence="1">
    <location>
        <begin position="284"/>
        <end position="296"/>
    </location>
</feature>
<dbReference type="EMBL" id="KN831770">
    <property type="protein sequence ID" value="KIM46895.1"/>
    <property type="molecule type" value="Genomic_DNA"/>
</dbReference>
<gene>
    <name evidence="2" type="ORF">M413DRAFT_440466</name>
</gene>
<dbReference type="Proteomes" id="UP000053424">
    <property type="component" value="Unassembled WGS sequence"/>
</dbReference>
<protein>
    <submittedName>
        <fullName evidence="2">Uncharacterized protein</fullName>
    </submittedName>
</protein>
<evidence type="ECO:0000313" key="2">
    <source>
        <dbReference type="EMBL" id="KIM46895.1"/>
    </source>
</evidence>
<feature type="compositionally biased region" description="Low complexity" evidence="1">
    <location>
        <begin position="120"/>
        <end position="140"/>
    </location>
</feature>
<reference evidence="2 3" key="1">
    <citation type="submission" date="2014-04" db="EMBL/GenBank/DDBJ databases">
        <authorList>
            <consortium name="DOE Joint Genome Institute"/>
            <person name="Kuo A."/>
            <person name="Gay G."/>
            <person name="Dore J."/>
            <person name="Kohler A."/>
            <person name="Nagy L.G."/>
            <person name="Floudas D."/>
            <person name="Copeland A."/>
            <person name="Barry K.W."/>
            <person name="Cichocki N."/>
            <person name="Veneault-Fourrey C."/>
            <person name="LaButti K."/>
            <person name="Lindquist E.A."/>
            <person name="Lipzen A."/>
            <person name="Lundell T."/>
            <person name="Morin E."/>
            <person name="Murat C."/>
            <person name="Sun H."/>
            <person name="Tunlid A."/>
            <person name="Henrissat B."/>
            <person name="Grigoriev I.V."/>
            <person name="Hibbett D.S."/>
            <person name="Martin F."/>
            <person name="Nordberg H.P."/>
            <person name="Cantor M.N."/>
            <person name="Hua S.X."/>
        </authorList>
    </citation>
    <scope>NUCLEOTIDE SEQUENCE [LARGE SCALE GENOMIC DNA]</scope>
    <source>
        <strain evidence="3">h7</strain>
    </source>
</reference>
<feature type="compositionally biased region" description="Basic and acidic residues" evidence="1">
    <location>
        <begin position="151"/>
        <end position="160"/>
    </location>
</feature>
<sequence>MGGSSSLAPELALAPMSNAKIQQSFRAATQNVTSILRSNETVSEENIEKVKDSLAEWLKICKEAVQIDVPLNWEGDDPIVGWESILASWAWLPPKFLKQFKANFSWFMANVDVTVSSSKATSESTGVSEESGEVGIESASKTPSRKRRKTGDRSATRIRDEDWEPTTPKRSPRKPTPKVGWGEPATKKKREQPVFNPEKHFWNKMKCTHCIQRTRAPERPCFFFKTGPKRCARCVFDNTTCHPSDCEETGGLEPSNPQKTAPQAATPTPMTPPTVSTGRAALDTPTPSSSINPLSNSPGASIAQSLNASLWSPGFISSLATTTPSPFLMLPGLPGVGGQLLNIGHQQQSPFSTIGLDVAAEIQALYARARWMQENTQGMIKRIQELEALLVKTSTV</sequence>
<dbReference type="AlphaFoldDB" id="A0A0C3CDN9"/>
<feature type="region of interest" description="Disordered" evidence="1">
    <location>
        <begin position="118"/>
        <end position="197"/>
    </location>
</feature>
<accession>A0A0C3CDN9</accession>
<keyword evidence="3" id="KW-1185">Reference proteome</keyword>